<evidence type="ECO:0000256" key="6">
    <source>
        <dbReference type="SAM" id="Phobius"/>
    </source>
</evidence>
<feature type="transmembrane region" description="Helical" evidence="6">
    <location>
        <begin position="9"/>
        <end position="25"/>
    </location>
</feature>
<sequence length="339" mass="38378">MSWLKEQVNIKWMIIIVIIGLLFFFKNALNFLLLTFIFTYLAYTAFVKILHILPQSLKRPKLLVVFMYSIILFIVVLTGYLYLPAATQQLTAVIVQSSSINIEQIKGLIPEKIYEYIQNLDMDGILKNFADTLIAKIADVGTFLLEAFVAILLSFFFILEIDKIKTFCRSFKTNKTEKIYNQIVHFGNSFLNTFGLAIKVQIQISTVNTILSVIGLFILGFSNILGLAIMIFFLGLMPVIGVAISLIPLSIIAFQIGGVIYILYVFIMIMVIHAIEAYFLNPKLYSITMKIPIFFTFMVLMVGELLFGAWGLIIGIPLFVFIVEVIKGSSDLKRGLLKK</sequence>
<dbReference type="EMBL" id="OBQC01000020">
    <property type="protein sequence ID" value="SOC44418.1"/>
    <property type="molecule type" value="Genomic_DNA"/>
</dbReference>
<keyword evidence="4 6" id="KW-1133">Transmembrane helix</keyword>
<feature type="transmembrane region" description="Helical" evidence="6">
    <location>
        <begin position="246"/>
        <end position="273"/>
    </location>
</feature>
<evidence type="ECO:0000256" key="4">
    <source>
        <dbReference type="ARBA" id="ARBA00022989"/>
    </source>
</evidence>
<keyword evidence="8" id="KW-1185">Reference proteome</keyword>
<feature type="transmembrane region" description="Helical" evidence="6">
    <location>
        <begin position="179"/>
        <end position="198"/>
    </location>
</feature>
<dbReference type="RefSeq" id="WP_097151092.1">
    <property type="nucleotide sequence ID" value="NZ_OBQC01000020.1"/>
</dbReference>
<dbReference type="OrthoDB" id="9772136at2"/>
<comment type="subcellular location">
    <subcellularLocation>
        <location evidence="1">Membrane</location>
        <topology evidence="1">Multi-pass membrane protein</topology>
    </subcellularLocation>
</comment>
<dbReference type="GO" id="GO:0016020">
    <property type="term" value="C:membrane"/>
    <property type="evidence" value="ECO:0007669"/>
    <property type="project" value="UniProtKB-SubCell"/>
</dbReference>
<dbReference type="PANTHER" id="PTHR21716">
    <property type="entry name" value="TRANSMEMBRANE PROTEIN"/>
    <property type="match status" value="1"/>
</dbReference>
<evidence type="ECO:0000256" key="5">
    <source>
        <dbReference type="ARBA" id="ARBA00023136"/>
    </source>
</evidence>
<dbReference type="Proteomes" id="UP000219252">
    <property type="component" value="Unassembled WGS sequence"/>
</dbReference>
<feature type="transmembrane region" description="Helical" evidence="6">
    <location>
        <begin position="31"/>
        <end position="50"/>
    </location>
</feature>
<protein>
    <submittedName>
        <fullName evidence="7">Predicted PurR-regulated permease PerM</fullName>
    </submittedName>
</protein>
<organism evidence="7 8">
    <name type="scientific">Ureibacillus acetophenoni</name>
    <dbReference type="NCBI Taxonomy" id="614649"/>
    <lineage>
        <taxon>Bacteria</taxon>
        <taxon>Bacillati</taxon>
        <taxon>Bacillota</taxon>
        <taxon>Bacilli</taxon>
        <taxon>Bacillales</taxon>
        <taxon>Caryophanaceae</taxon>
        <taxon>Ureibacillus</taxon>
    </lineage>
</organism>
<dbReference type="Pfam" id="PF01594">
    <property type="entry name" value="AI-2E_transport"/>
    <property type="match status" value="1"/>
</dbReference>
<evidence type="ECO:0000256" key="2">
    <source>
        <dbReference type="ARBA" id="ARBA00009773"/>
    </source>
</evidence>
<keyword evidence="3 6" id="KW-0812">Transmembrane</keyword>
<proteinExistence type="inferred from homology"/>
<dbReference type="InterPro" id="IPR002549">
    <property type="entry name" value="AI-2E-like"/>
</dbReference>
<feature type="transmembrane region" description="Helical" evidence="6">
    <location>
        <begin position="140"/>
        <end position="159"/>
    </location>
</feature>
<dbReference type="PANTHER" id="PTHR21716:SF62">
    <property type="entry name" value="TRANSPORT PROTEIN YDBI-RELATED"/>
    <property type="match status" value="1"/>
</dbReference>
<keyword evidence="5 6" id="KW-0472">Membrane</keyword>
<evidence type="ECO:0000313" key="7">
    <source>
        <dbReference type="EMBL" id="SOC44418.1"/>
    </source>
</evidence>
<gene>
    <name evidence="7" type="ORF">SAMN05877842_12013</name>
</gene>
<feature type="transmembrane region" description="Helical" evidence="6">
    <location>
        <begin position="210"/>
        <end position="234"/>
    </location>
</feature>
<evidence type="ECO:0000256" key="1">
    <source>
        <dbReference type="ARBA" id="ARBA00004141"/>
    </source>
</evidence>
<accession>A0A285USP2</accession>
<dbReference type="GO" id="GO:0055085">
    <property type="term" value="P:transmembrane transport"/>
    <property type="evidence" value="ECO:0007669"/>
    <property type="project" value="TreeGrafter"/>
</dbReference>
<reference evidence="8" key="1">
    <citation type="submission" date="2017-08" db="EMBL/GenBank/DDBJ databases">
        <authorList>
            <person name="Varghese N."/>
            <person name="Submissions S."/>
        </authorList>
    </citation>
    <scope>NUCLEOTIDE SEQUENCE [LARGE SCALE GENOMIC DNA]</scope>
    <source>
        <strain evidence="8">JC23</strain>
    </source>
</reference>
<evidence type="ECO:0000256" key="3">
    <source>
        <dbReference type="ARBA" id="ARBA00022692"/>
    </source>
</evidence>
<comment type="similarity">
    <text evidence="2">Belongs to the autoinducer-2 exporter (AI-2E) (TC 2.A.86) family.</text>
</comment>
<evidence type="ECO:0000313" key="8">
    <source>
        <dbReference type="Proteomes" id="UP000219252"/>
    </source>
</evidence>
<dbReference type="AlphaFoldDB" id="A0A285USP2"/>
<name>A0A285USP2_9BACL</name>
<feature type="transmembrane region" description="Helical" evidence="6">
    <location>
        <begin position="62"/>
        <end position="83"/>
    </location>
</feature>
<feature type="transmembrane region" description="Helical" evidence="6">
    <location>
        <begin position="293"/>
        <end position="326"/>
    </location>
</feature>